<name>A0ACC3NVW1_9PEZI</name>
<evidence type="ECO:0000313" key="1">
    <source>
        <dbReference type="EMBL" id="KAK3724094.1"/>
    </source>
</evidence>
<sequence length="688" mass="68625">MQYKSAALIAAGLAAQQVIATGWTDAGSYSCPGNTDNQCSDQQQGGYDWSGLESGSFDSYGSNTFSGFECSESYGKRDLVSKRTFQSKAIIGSLDDQPSMSCSGEDYMSIDEIEVSTSEDADVDCEYSMPDGSTCTETHSCAAGGSIVKNTQCGGAKSVTFKPGKEAPSGCSIGVHSVGFHCGGPASSSIPSYSTPTAYASSSSAYPVSSSYAVSSSASAPCYGDKCGSSSSAFPVSSSYVASSSSASAPCYGDKCEGSSSYAVSSSASAPCYGDKCGSSSSAYPVSSSYVASSSSASAPCYGDKCEGSSSSAYPVSSSYVASSSYYASSSSGYAVSSSASAPCYGDKCVGSSSKSIPAYGSSSYAAPVSSSSAPAYPTPECPSTVPKCLNTWMWISECKDNADSECYCGNEKFITNVMGCIGSWAVFEGEKQAAASYLMGLCAPHVPEKPAIITACPPTVTPTPTPTGYSTVPSAPVYSSVSSSSGYAVSSSASAPCYGDKCEGSSSKSIPAYGPSSVPAPSVPVPTGYTSAPVPSVPATSGIPPYSPVTSAPPAPEAPCTTITYSSVVTIPVTYTTGPSAGYTVPSSSYTTELITTVTVPQVYLTTYTAGGSASVGLEAGAPSGAPAYPTGSAVGPVGYGTTFGTSFAAGPTASSYVPVQATGGAAKIGSSIVGFALAAVAAFAAL</sequence>
<dbReference type="EMBL" id="JAUTXU010000006">
    <property type="protein sequence ID" value="KAK3724094.1"/>
    <property type="molecule type" value="Genomic_DNA"/>
</dbReference>
<reference evidence="1" key="1">
    <citation type="submission" date="2023-07" db="EMBL/GenBank/DDBJ databases">
        <title>Black Yeasts Isolated from many extreme environments.</title>
        <authorList>
            <person name="Coleine C."/>
            <person name="Stajich J.E."/>
            <person name="Selbmann L."/>
        </authorList>
    </citation>
    <scope>NUCLEOTIDE SEQUENCE</scope>
    <source>
        <strain evidence="1">CCFEE 5714</strain>
    </source>
</reference>
<dbReference type="Proteomes" id="UP001281147">
    <property type="component" value="Unassembled WGS sequence"/>
</dbReference>
<gene>
    <name evidence="1" type="ORF">LTR37_001216</name>
</gene>
<keyword evidence="2" id="KW-1185">Reference proteome</keyword>
<protein>
    <submittedName>
        <fullName evidence="1">Uncharacterized protein</fullName>
    </submittedName>
</protein>
<accession>A0ACC3NVW1</accession>
<comment type="caution">
    <text evidence="1">The sequence shown here is derived from an EMBL/GenBank/DDBJ whole genome shotgun (WGS) entry which is preliminary data.</text>
</comment>
<evidence type="ECO:0000313" key="2">
    <source>
        <dbReference type="Proteomes" id="UP001281147"/>
    </source>
</evidence>
<organism evidence="1 2">
    <name type="scientific">Vermiconidia calcicola</name>
    <dbReference type="NCBI Taxonomy" id="1690605"/>
    <lineage>
        <taxon>Eukaryota</taxon>
        <taxon>Fungi</taxon>
        <taxon>Dikarya</taxon>
        <taxon>Ascomycota</taxon>
        <taxon>Pezizomycotina</taxon>
        <taxon>Dothideomycetes</taxon>
        <taxon>Dothideomycetidae</taxon>
        <taxon>Mycosphaerellales</taxon>
        <taxon>Extremaceae</taxon>
        <taxon>Vermiconidia</taxon>
    </lineage>
</organism>
<proteinExistence type="predicted"/>